<dbReference type="InterPro" id="IPR036388">
    <property type="entry name" value="WH-like_DNA-bd_sf"/>
</dbReference>
<dbReference type="InterPro" id="IPR050176">
    <property type="entry name" value="LTTR"/>
</dbReference>
<reference evidence="5" key="1">
    <citation type="submission" date="2017-06" db="EMBL/GenBank/DDBJ databases">
        <title>Genome sequencing of pathogenic and non-pathogenic strains within Bisgaard taxon 40.</title>
        <authorList>
            <person name="Ladner J.T."/>
            <person name="Lovett S.P."/>
            <person name="Koroleva G."/>
            <person name="Lorch J.M."/>
        </authorList>
    </citation>
    <scope>NUCLEOTIDE SEQUENCE</scope>
    <source>
        <strain evidence="5">27576-1-I1</strain>
    </source>
</reference>
<keyword evidence="2" id="KW-0805">Transcription regulation</keyword>
<evidence type="ECO:0000313" key="5">
    <source>
        <dbReference type="EMBL" id="QDJ14690.1"/>
    </source>
</evidence>
<dbReference type="SUPFAM" id="SSF53850">
    <property type="entry name" value="Periplasmic binding protein-like II"/>
    <property type="match status" value="1"/>
</dbReference>
<keyword evidence="6" id="KW-1185">Reference proteome</keyword>
<dbReference type="InterPro" id="IPR036390">
    <property type="entry name" value="WH_DNA-bd_sf"/>
</dbReference>
<proteinExistence type="inferred from homology"/>
<dbReference type="AlphaFoldDB" id="A0A8E3SBU1"/>
<dbReference type="Gene3D" id="3.40.190.290">
    <property type="match status" value="1"/>
</dbReference>
<dbReference type="Pfam" id="PF03466">
    <property type="entry name" value="LysR_substrate"/>
    <property type="match status" value="1"/>
</dbReference>
<keyword evidence="4" id="KW-0804">Transcription</keyword>
<keyword evidence="3" id="KW-0238">DNA-binding</keyword>
<evidence type="ECO:0000256" key="2">
    <source>
        <dbReference type="ARBA" id="ARBA00023015"/>
    </source>
</evidence>
<dbReference type="GO" id="GO:0003700">
    <property type="term" value="F:DNA-binding transcription factor activity"/>
    <property type="evidence" value="ECO:0007669"/>
    <property type="project" value="InterPro"/>
</dbReference>
<dbReference type="Gene3D" id="1.10.10.10">
    <property type="entry name" value="Winged helix-like DNA-binding domain superfamily/Winged helix DNA-binding domain"/>
    <property type="match status" value="1"/>
</dbReference>
<comment type="similarity">
    <text evidence="1">Belongs to the LysR transcriptional regulatory family.</text>
</comment>
<gene>
    <name evidence="5" type="ORF">CEP48_04280</name>
</gene>
<dbReference type="PANTHER" id="PTHR30579">
    <property type="entry name" value="TRANSCRIPTIONAL REGULATOR"/>
    <property type="match status" value="1"/>
</dbReference>
<accession>A0A8E3SBU1</accession>
<dbReference type="PROSITE" id="PS50931">
    <property type="entry name" value="HTH_LYSR"/>
    <property type="match status" value="1"/>
</dbReference>
<dbReference type="InterPro" id="IPR000847">
    <property type="entry name" value="LysR_HTH_N"/>
</dbReference>
<evidence type="ECO:0000256" key="3">
    <source>
        <dbReference type="ARBA" id="ARBA00023125"/>
    </source>
</evidence>
<dbReference type="RefSeq" id="WP_261920787.1">
    <property type="nucleotide sequence ID" value="NZ_CP022011.1"/>
</dbReference>
<dbReference type="InterPro" id="IPR005119">
    <property type="entry name" value="LysR_subst-bd"/>
</dbReference>
<dbReference type="Proteomes" id="UP000955338">
    <property type="component" value="Chromosome"/>
</dbReference>
<evidence type="ECO:0000313" key="6">
    <source>
        <dbReference type="Proteomes" id="UP000955338"/>
    </source>
</evidence>
<dbReference type="FunFam" id="1.10.10.10:FF:000001">
    <property type="entry name" value="LysR family transcriptional regulator"/>
    <property type="match status" value="1"/>
</dbReference>
<evidence type="ECO:0000256" key="1">
    <source>
        <dbReference type="ARBA" id="ARBA00009437"/>
    </source>
</evidence>
<name>A0A8E3SBU1_9PAST</name>
<sequence>MSKFDLETIKTFLTVAQLQSFNLAGKELHKTAATITYRIKSLENHLGMSLFKRNTRLVQLTKEGEHLQSKLKNILNDLDRLEDELIQLNQNIELEFDIAINNLLYDSKAVTQLLHYLTTTYPKTTFRLRREVYNGVWSSLLAEKSHFAIGTPGANSISSRFDSISMGEIQWVFVAAPHHAIRQYHGILPDSILKQYLAINIEDTSTYIRRRKAWLLKGQQELIVPNIETKLALHIAGVGVGFLPYPMVKPYLESGQLISRQVINYRSNSALSFSWNKSEKGRIMTDIENMIKNNHPLLMAFCCHLVK</sequence>
<evidence type="ECO:0000256" key="4">
    <source>
        <dbReference type="ARBA" id="ARBA00023163"/>
    </source>
</evidence>
<organism evidence="5 6">
    <name type="scientific">Mergibacter septicus</name>
    <dbReference type="NCBI Taxonomy" id="221402"/>
    <lineage>
        <taxon>Bacteria</taxon>
        <taxon>Pseudomonadati</taxon>
        <taxon>Pseudomonadota</taxon>
        <taxon>Gammaproteobacteria</taxon>
        <taxon>Pasteurellales</taxon>
        <taxon>Pasteurellaceae</taxon>
        <taxon>Mergibacter</taxon>
    </lineage>
</organism>
<protein>
    <submittedName>
        <fullName evidence="5">Transcriptional regulator</fullName>
    </submittedName>
</protein>
<dbReference type="EMBL" id="CP022011">
    <property type="protein sequence ID" value="QDJ14690.1"/>
    <property type="molecule type" value="Genomic_DNA"/>
</dbReference>
<dbReference type="GO" id="GO:0003677">
    <property type="term" value="F:DNA binding"/>
    <property type="evidence" value="ECO:0007669"/>
    <property type="project" value="UniProtKB-KW"/>
</dbReference>
<dbReference type="SUPFAM" id="SSF46785">
    <property type="entry name" value="Winged helix' DNA-binding domain"/>
    <property type="match status" value="1"/>
</dbReference>
<dbReference type="PANTHER" id="PTHR30579:SF0">
    <property type="entry name" value="HTH-TYPE TRANSCRIPTIONAL ACTIVATOR ALLS"/>
    <property type="match status" value="1"/>
</dbReference>
<dbReference type="Pfam" id="PF00126">
    <property type="entry name" value="HTH_1"/>
    <property type="match status" value="1"/>
</dbReference>